<name>A0ABX8QPF4_9ACTN</name>
<dbReference type="RefSeq" id="WP_231333572.1">
    <property type="nucleotide sequence ID" value="NZ_CP059572.1"/>
</dbReference>
<gene>
    <name evidence="1" type="ORF">AGRA3207_001217</name>
</gene>
<keyword evidence="2" id="KW-1185">Reference proteome</keyword>
<accession>A0ABX8QPF4</accession>
<protein>
    <recommendedName>
        <fullName evidence="3">Secreted protein</fullName>
    </recommendedName>
</protein>
<dbReference type="EMBL" id="CP059572">
    <property type="protein sequence ID" value="QXJ20493.1"/>
    <property type="molecule type" value="Genomic_DNA"/>
</dbReference>
<evidence type="ECO:0000313" key="2">
    <source>
        <dbReference type="Proteomes" id="UP001049518"/>
    </source>
</evidence>
<organism evidence="1 2">
    <name type="scientific">Actinomadura graeca</name>
    <dbReference type="NCBI Taxonomy" id="2750812"/>
    <lineage>
        <taxon>Bacteria</taxon>
        <taxon>Bacillati</taxon>
        <taxon>Actinomycetota</taxon>
        <taxon>Actinomycetes</taxon>
        <taxon>Streptosporangiales</taxon>
        <taxon>Thermomonosporaceae</taxon>
        <taxon>Actinomadura</taxon>
    </lineage>
</organism>
<evidence type="ECO:0008006" key="3">
    <source>
        <dbReference type="Google" id="ProtNLM"/>
    </source>
</evidence>
<dbReference type="Proteomes" id="UP001049518">
    <property type="component" value="Chromosome"/>
</dbReference>
<reference evidence="1" key="1">
    <citation type="submission" date="2020-07" db="EMBL/GenBank/DDBJ databases">
        <authorList>
            <person name="Tarantini F.S."/>
            <person name="Hong K.W."/>
            <person name="Chan K.G."/>
        </authorList>
    </citation>
    <scope>NUCLEOTIDE SEQUENCE</scope>
    <source>
        <strain evidence="1">32-07</strain>
    </source>
</reference>
<proteinExistence type="predicted"/>
<evidence type="ECO:0000313" key="1">
    <source>
        <dbReference type="EMBL" id="QXJ20493.1"/>
    </source>
</evidence>
<sequence length="885" mass="92253">MSSWDAVRAAIDSGDLGGTARLVAALDPAGRRATATELPALLKTVRAASQWGLVDPRKVEPLLVAGAGAIGGAAAAAAWLGRRDLEVPWRAGRYDDLRAAVQAVTAARPDEWRAEVAHRVAARIRTADAVWRDLPLWHMAAALTLSAGAAPPVSDGFVVGWVFGGARVPSLGEDPFLDALVPRLFETDGAGLALALATDTTAKERDWIGTLVALAEAGRLERATLLDGCVNRFLRGGTAHTLRWFVQLHQELRLTDEESAARARDYVRLLPTAPPGVADLALRETRRADELGRLDGALFEEAISALLFRPEKKLVRATLTWLDRTARPRGRVDATLRAATAVFAAEALDLRERAVRIAVRHGGGAGAQAREEVRAAAADLPAGLRATVAAAFGPIDGAAAAPPVPAGPPPFVPRDLPPPIGSLAELVEEFGPLAHGHETWAAVERFLGALVEHAFVDFAATRDAFARAFGDDPWAAGADDGYRRSYAEGRWVLSAVRSLLRPEVPRVAEARAAFVRDRPGGRGTGHATRLDRFLGWRRRETAAAVGVLPVLLATPTEGSGHVDTGVLIRRLERLEEAGLEPGGADLVQAMLRVPRAIDTAAASRAGALRSDAGRAVASWLAAGGLGDPAVDCRILGGTVPASGGRAPRASARILATVDPRGDVPPGIARVCAFPAPGRTDSGGPHYRTSTWSWPAMFPSHREVAAAHLAPCLAGTDEYEWAQGETVLALAEADGPSGAATGTALALVLGNKHERERADAVEALLALSGRGRLPAAETGAAAGRLAALGRVKATRIARALGAAADAGAHADVWAIIAAALPALLPAPGARAPAGLPDLIALGTRTAELGGARGAIPALEAVASRRGSSRLVQEAAHLHRTLTTAHC</sequence>